<organism evidence="1 2">
    <name type="scientific">Salinibacterium xinjiangense</name>
    <dbReference type="NCBI Taxonomy" id="386302"/>
    <lineage>
        <taxon>Bacteria</taxon>
        <taxon>Bacillati</taxon>
        <taxon>Actinomycetota</taxon>
        <taxon>Actinomycetes</taxon>
        <taxon>Micrococcales</taxon>
        <taxon>Microbacteriaceae</taxon>
        <taxon>Salinibacterium</taxon>
    </lineage>
</organism>
<evidence type="ECO:0000313" key="1">
    <source>
        <dbReference type="EMBL" id="SOE65947.1"/>
    </source>
</evidence>
<reference evidence="1 2" key="1">
    <citation type="submission" date="2017-09" db="EMBL/GenBank/DDBJ databases">
        <authorList>
            <person name="Ehlers B."/>
            <person name="Leendertz F.H."/>
        </authorList>
    </citation>
    <scope>NUCLEOTIDE SEQUENCE [LARGE SCALE GENOMIC DNA]</scope>
    <source>
        <strain evidence="1 2">CGMCC 1.05381</strain>
    </source>
</reference>
<dbReference type="RefSeq" id="WP_097060745.1">
    <property type="nucleotide sequence ID" value="NZ_BMLC01000001.1"/>
</dbReference>
<gene>
    <name evidence="1" type="ORF">SAMN06296378_1646</name>
</gene>
<sequence>MREPLDDQAMADLLPGTWIVAATNFPVWLSGERLNPRFEYGLISRDPLVLSDDVTYVAGQGKRAGAHKHIHGKDTYIDDGFMWRGTGMMKMFTSRWHIAGISDDGSIAAVHFTKTLGAPAGVDIIVREGSSVPELRAVIAHSTDDYGLSPEQFASLTWLDSGVTV</sequence>
<keyword evidence="2" id="KW-1185">Reference proteome</keyword>
<dbReference type="OrthoDB" id="951812at2"/>
<protein>
    <recommendedName>
        <fullName evidence="3">Lipocalin-like domain-containing protein</fullName>
    </recommendedName>
</protein>
<evidence type="ECO:0000313" key="2">
    <source>
        <dbReference type="Proteomes" id="UP000219440"/>
    </source>
</evidence>
<proteinExistence type="predicted"/>
<dbReference type="EMBL" id="OCST01000003">
    <property type="protein sequence ID" value="SOE65947.1"/>
    <property type="molecule type" value="Genomic_DNA"/>
</dbReference>
<dbReference type="Proteomes" id="UP000219440">
    <property type="component" value="Unassembled WGS sequence"/>
</dbReference>
<name>A0A2C8ZLP1_9MICO</name>
<evidence type="ECO:0008006" key="3">
    <source>
        <dbReference type="Google" id="ProtNLM"/>
    </source>
</evidence>
<dbReference type="AlphaFoldDB" id="A0A2C8ZLP1"/>
<accession>A0A2C8ZLP1</accession>